<dbReference type="EMBL" id="JBHSLC010000049">
    <property type="protein sequence ID" value="MFC5357674.1"/>
    <property type="molecule type" value="Genomic_DNA"/>
</dbReference>
<dbReference type="PANTHER" id="PTHR30151">
    <property type="entry name" value="ALKANE SULFONATE ABC TRANSPORTER-RELATED, MEMBRANE SUBUNIT"/>
    <property type="match status" value="1"/>
</dbReference>
<dbReference type="InterPro" id="IPR000515">
    <property type="entry name" value="MetI-like"/>
</dbReference>
<keyword evidence="6 7" id="KW-0472">Membrane</keyword>
<evidence type="ECO:0000256" key="6">
    <source>
        <dbReference type="ARBA" id="ARBA00023136"/>
    </source>
</evidence>
<keyword evidence="10" id="KW-1185">Reference proteome</keyword>
<evidence type="ECO:0000313" key="9">
    <source>
        <dbReference type="EMBL" id="MFC5357674.1"/>
    </source>
</evidence>
<reference evidence="10" key="1">
    <citation type="journal article" date="2019" name="Int. J. Syst. Evol. Microbiol.">
        <title>The Global Catalogue of Microorganisms (GCM) 10K type strain sequencing project: providing services to taxonomists for standard genome sequencing and annotation.</title>
        <authorList>
            <consortium name="The Broad Institute Genomics Platform"/>
            <consortium name="The Broad Institute Genome Sequencing Center for Infectious Disease"/>
            <person name="Wu L."/>
            <person name="Ma J."/>
        </authorList>
    </citation>
    <scope>NUCLEOTIDE SEQUENCE [LARGE SCALE GENOMIC DNA]</scope>
    <source>
        <strain evidence="10">CCUG 58760</strain>
    </source>
</reference>
<evidence type="ECO:0000313" key="10">
    <source>
        <dbReference type="Proteomes" id="UP001596166"/>
    </source>
</evidence>
<keyword evidence="2 7" id="KW-0813">Transport</keyword>
<feature type="transmembrane region" description="Helical" evidence="7">
    <location>
        <begin position="113"/>
        <end position="135"/>
    </location>
</feature>
<evidence type="ECO:0000256" key="1">
    <source>
        <dbReference type="ARBA" id="ARBA00004651"/>
    </source>
</evidence>
<evidence type="ECO:0000256" key="2">
    <source>
        <dbReference type="ARBA" id="ARBA00022448"/>
    </source>
</evidence>
<evidence type="ECO:0000256" key="4">
    <source>
        <dbReference type="ARBA" id="ARBA00022692"/>
    </source>
</evidence>
<dbReference type="Proteomes" id="UP001596166">
    <property type="component" value="Unassembled WGS sequence"/>
</dbReference>
<name>A0ABW0G9N7_9PROT</name>
<comment type="caution">
    <text evidence="9">The sequence shown here is derived from an EMBL/GenBank/DDBJ whole genome shotgun (WGS) entry which is preliminary data.</text>
</comment>
<feature type="transmembrane region" description="Helical" evidence="7">
    <location>
        <begin position="235"/>
        <end position="258"/>
    </location>
</feature>
<dbReference type="CDD" id="cd06261">
    <property type="entry name" value="TM_PBP2"/>
    <property type="match status" value="1"/>
</dbReference>
<dbReference type="PROSITE" id="PS50928">
    <property type="entry name" value="ABC_TM1"/>
    <property type="match status" value="1"/>
</dbReference>
<dbReference type="InterPro" id="IPR035906">
    <property type="entry name" value="MetI-like_sf"/>
</dbReference>
<dbReference type="Pfam" id="PF00528">
    <property type="entry name" value="BPD_transp_1"/>
    <property type="match status" value="1"/>
</dbReference>
<proteinExistence type="inferred from homology"/>
<evidence type="ECO:0000256" key="3">
    <source>
        <dbReference type="ARBA" id="ARBA00022475"/>
    </source>
</evidence>
<keyword evidence="5 7" id="KW-1133">Transmembrane helix</keyword>
<dbReference type="PANTHER" id="PTHR30151:SF0">
    <property type="entry name" value="ABC TRANSPORTER PERMEASE PROTEIN MJ0413-RELATED"/>
    <property type="match status" value="1"/>
</dbReference>
<accession>A0ABW0G9N7</accession>
<keyword evidence="4 7" id="KW-0812">Transmembrane</keyword>
<evidence type="ECO:0000256" key="5">
    <source>
        <dbReference type="ARBA" id="ARBA00022989"/>
    </source>
</evidence>
<feature type="transmembrane region" description="Helical" evidence="7">
    <location>
        <begin position="25"/>
        <end position="43"/>
    </location>
</feature>
<feature type="transmembrane region" description="Helical" evidence="7">
    <location>
        <begin position="141"/>
        <end position="163"/>
    </location>
</feature>
<protein>
    <submittedName>
        <fullName evidence="9">ABC transporter permease</fullName>
    </submittedName>
</protein>
<comment type="similarity">
    <text evidence="7">Belongs to the binding-protein-dependent transport system permease family.</text>
</comment>
<keyword evidence="3" id="KW-1003">Cell membrane</keyword>
<feature type="domain" description="ABC transmembrane type-1" evidence="8">
    <location>
        <begin position="75"/>
        <end position="259"/>
    </location>
</feature>
<gene>
    <name evidence="9" type="ORF">ACFPMG_21935</name>
</gene>
<dbReference type="RefSeq" id="WP_376997322.1">
    <property type="nucleotide sequence ID" value="NZ_JBHSLC010000049.1"/>
</dbReference>
<organism evidence="9 10">
    <name type="scientific">Azospirillum himalayense</name>
    <dbReference type="NCBI Taxonomy" id="654847"/>
    <lineage>
        <taxon>Bacteria</taxon>
        <taxon>Pseudomonadati</taxon>
        <taxon>Pseudomonadota</taxon>
        <taxon>Alphaproteobacteria</taxon>
        <taxon>Rhodospirillales</taxon>
        <taxon>Azospirillaceae</taxon>
        <taxon>Azospirillum</taxon>
    </lineage>
</organism>
<feature type="transmembrane region" description="Helical" evidence="7">
    <location>
        <begin position="184"/>
        <end position="206"/>
    </location>
</feature>
<comment type="subcellular location">
    <subcellularLocation>
        <location evidence="1 7">Cell membrane</location>
        <topology evidence="1 7">Multi-pass membrane protein</topology>
    </subcellularLocation>
</comment>
<evidence type="ECO:0000259" key="8">
    <source>
        <dbReference type="PROSITE" id="PS50928"/>
    </source>
</evidence>
<evidence type="ECO:0000256" key="7">
    <source>
        <dbReference type="RuleBase" id="RU363032"/>
    </source>
</evidence>
<sequence length="271" mass="29195">MTADANSTPLLKEPRPPWLAGHRSFGFLYTASIVVGLLVWQVIAQGYSSFVLAPPTGVAVRLLEMVASGELPVAVAGALRHMALGYAIACGIAIPLGLLMGRLRFVHDLLDPVVNFVYAVPSVAWVPFIMIWFGLYFEARVALVVIMCVFDMIIVVSTGARNADQKLLNVGRSFGASAWQRTRLILLPECLPFLFTALRLGVVRAVNAMITAELFLAAANLGSIMKQAAVRLDSAAVLGVLAVLCLLGLALQEILLLIEKRVCVWRPKGAS</sequence>
<dbReference type="SUPFAM" id="SSF161098">
    <property type="entry name" value="MetI-like"/>
    <property type="match status" value="1"/>
</dbReference>
<feature type="transmembrane region" description="Helical" evidence="7">
    <location>
        <begin position="83"/>
        <end position="101"/>
    </location>
</feature>
<dbReference type="Gene3D" id="1.10.3720.10">
    <property type="entry name" value="MetI-like"/>
    <property type="match status" value="1"/>
</dbReference>